<feature type="transmembrane region" description="Helical" evidence="1">
    <location>
        <begin position="234"/>
        <end position="259"/>
    </location>
</feature>
<protein>
    <submittedName>
        <fullName evidence="3">Uncharacterized protein</fullName>
    </submittedName>
</protein>
<gene>
    <name evidence="2" type="ORF">CNO13_02510</name>
    <name evidence="3" type="ORF">EZU67_02510</name>
</gene>
<feature type="transmembrane region" description="Helical" evidence="1">
    <location>
        <begin position="7"/>
        <end position="32"/>
    </location>
</feature>
<feature type="transmembrane region" description="Helical" evidence="1">
    <location>
        <begin position="82"/>
        <end position="102"/>
    </location>
</feature>
<dbReference type="EMBL" id="CP036557">
    <property type="protein sequence ID" value="QBK62030.1"/>
    <property type="molecule type" value="Genomic_DNA"/>
</dbReference>
<proteinExistence type="predicted"/>
<evidence type="ECO:0000313" key="2">
    <source>
        <dbReference type="EMBL" id="ATQ16039.1"/>
    </source>
</evidence>
<sequence length="313" mass="36639">MLSILRFVFLISCRFIFMFFAFSLIFICASYLKYNFSHLDLSIVSFKLYYDAYRYAFPFSLVFTFMRIAYPFNVESFKVSKTLYIVVFIFILLLSYFGFLAFSNFNSVFLNSYSRGKSTIKDGVVYFFDDKIIFYSDDVKLFGFKGVLKVEDNGLHGEHLKAFSYNPDFSQSDTINFNENAFLTQKSYNNLMSSILNDLDTLSSFLLSLETFSLIFNIFGFSLLLFSFSYTFNFIFSSCFSLFLYPIFVIFFFKVYNIYAIEFPKNVNLIIGESAFSNYVPFIFCLLTFFSTYLVGFISEYIRVSGKFSNSLH</sequence>
<dbReference type="Proteomes" id="UP000230633">
    <property type="component" value="Chromosome"/>
</dbReference>
<keyword evidence="1" id="KW-0812">Transmembrane</keyword>
<dbReference type="GeneID" id="75118061"/>
<dbReference type="RefSeq" id="WP_025443795.1">
    <property type="nucleotide sequence ID" value="NZ_AP024371.1"/>
</dbReference>
<feature type="transmembrane region" description="Helical" evidence="1">
    <location>
        <begin position="279"/>
        <end position="298"/>
    </location>
</feature>
<accession>A0AAP8YTZ5</accession>
<feature type="transmembrane region" description="Helical" evidence="1">
    <location>
        <begin position="52"/>
        <end position="70"/>
    </location>
</feature>
<evidence type="ECO:0000313" key="5">
    <source>
        <dbReference type="Proteomes" id="UP000291995"/>
    </source>
</evidence>
<keyword evidence="4" id="KW-1185">Reference proteome</keyword>
<organism evidence="3 5">
    <name type="scientific">Borrelia miyamotoi</name>
    <dbReference type="NCBI Taxonomy" id="47466"/>
    <lineage>
        <taxon>Bacteria</taxon>
        <taxon>Pseudomonadati</taxon>
        <taxon>Spirochaetota</taxon>
        <taxon>Spirochaetia</taxon>
        <taxon>Spirochaetales</taxon>
        <taxon>Borreliaceae</taxon>
        <taxon>Borrelia</taxon>
    </lineage>
</organism>
<dbReference type="Proteomes" id="UP000291995">
    <property type="component" value="Chromosome"/>
</dbReference>
<name>A0AAP8YTZ5_9SPIR</name>
<dbReference type="EMBL" id="CP024333">
    <property type="protein sequence ID" value="ATQ16039.1"/>
    <property type="molecule type" value="Genomic_DNA"/>
</dbReference>
<reference evidence="5" key="1">
    <citation type="submission" date="2019-03" db="EMBL/GenBank/DDBJ databases">
        <title>Whole genome sequencing of Borrelia miyamotoi strains isolated at the Russian territory.</title>
        <authorList>
            <person name="Kuleshov K.V."/>
            <person name="Platonov A.E."/>
            <person name="Goptar I.A."/>
            <person name="Shipulin G.A."/>
            <person name="Markelov M.L."/>
            <person name="Koetsveld J."/>
            <person name="Kolyasnikova N.M."/>
            <person name="Sarksyan D.S."/>
            <person name="Toporkova M.G."/>
            <person name="Hovius J.W."/>
        </authorList>
    </citation>
    <scope>NUCLEOTIDE SEQUENCE [LARGE SCALE GENOMIC DNA]</scope>
    <source>
        <strain evidence="2 4">Yekat-1</strain>
        <strain evidence="5">Yekat-76</strain>
    </source>
</reference>
<evidence type="ECO:0000313" key="3">
    <source>
        <dbReference type="EMBL" id="QBK62030.1"/>
    </source>
</evidence>
<dbReference type="AlphaFoldDB" id="A0AAP8YTZ5"/>
<evidence type="ECO:0000256" key="1">
    <source>
        <dbReference type="SAM" id="Phobius"/>
    </source>
</evidence>
<keyword evidence="1" id="KW-0472">Membrane</keyword>
<feature type="transmembrane region" description="Helical" evidence="1">
    <location>
        <begin position="205"/>
        <end position="227"/>
    </location>
</feature>
<reference evidence="3" key="2">
    <citation type="submission" date="2022-12" db="EMBL/GenBank/DDBJ databases">
        <title>Whole genome sequencing of Borrelia miyamotoi strains isolated at the Russian territory.</title>
        <authorList>
            <person name="Kuleshov K.V."/>
            <person name="Platonov A.E."/>
            <person name="Goptar I.A."/>
            <person name="Shipulin G.A."/>
            <person name="Markelov M.L."/>
            <person name="Koetsveld J."/>
            <person name="Kolyasnikova N.M."/>
            <person name="Sarksyan D.S."/>
            <person name="Toporkova M.G."/>
            <person name="Hovius J.W."/>
        </authorList>
    </citation>
    <scope>NUCLEOTIDE SEQUENCE</scope>
    <source>
        <strain evidence="3">Yekat-76</strain>
    </source>
</reference>
<evidence type="ECO:0000313" key="4">
    <source>
        <dbReference type="Proteomes" id="UP000230633"/>
    </source>
</evidence>
<keyword evidence="1" id="KW-1133">Transmembrane helix</keyword>